<dbReference type="GO" id="GO:0005783">
    <property type="term" value="C:endoplasmic reticulum"/>
    <property type="evidence" value="ECO:0007669"/>
    <property type="project" value="TreeGrafter"/>
</dbReference>
<evidence type="ECO:0000256" key="4">
    <source>
        <dbReference type="ARBA" id="ARBA00022832"/>
    </source>
</evidence>
<comment type="catalytic activity">
    <reaction evidence="11">
        <text>(5Z,8Z,11Z,14Z)-eicosatetraenoate + ATP + CoA = (5Z,8Z,11Z,14Z)-eicosatetraenoyl-CoA + AMP + diphosphate</text>
        <dbReference type="Rhea" id="RHEA:19713"/>
        <dbReference type="ChEBI" id="CHEBI:30616"/>
        <dbReference type="ChEBI" id="CHEBI:32395"/>
        <dbReference type="ChEBI" id="CHEBI:33019"/>
        <dbReference type="ChEBI" id="CHEBI:57287"/>
        <dbReference type="ChEBI" id="CHEBI:57368"/>
        <dbReference type="ChEBI" id="CHEBI:456215"/>
        <dbReference type="EC" id="6.2.1.15"/>
    </reaction>
    <physiologicalReaction direction="left-to-right" evidence="11">
        <dbReference type="Rhea" id="RHEA:19714"/>
    </physiologicalReaction>
</comment>
<comment type="catalytic activity">
    <reaction evidence="13">
        <text>hexadecanoate + ATP + CoA = hexadecanoyl-CoA + AMP + diphosphate</text>
        <dbReference type="Rhea" id="RHEA:30751"/>
        <dbReference type="ChEBI" id="CHEBI:7896"/>
        <dbReference type="ChEBI" id="CHEBI:30616"/>
        <dbReference type="ChEBI" id="CHEBI:33019"/>
        <dbReference type="ChEBI" id="CHEBI:57287"/>
        <dbReference type="ChEBI" id="CHEBI:57379"/>
        <dbReference type="ChEBI" id="CHEBI:456215"/>
    </reaction>
    <physiologicalReaction direction="left-to-right" evidence="13">
        <dbReference type="Rhea" id="RHEA:30752"/>
    </physiologicalReaction>
</comment>
<comment type="catalytic activity">
    <reaction evidence="9">
        <text>12-hydroxy-(5Z,8Z,10E,14Z)-eicosatetraenoate + ATP + CoA = 12-hydroxy-(5Z,8Z,10E,14Z)-eicosatetraenoyl-CoA + AMP + diphosphate</text>
        <dbReference type="Rhea" id="RHEA:52112"/>
        <dbReference type="ChEBI" id="CHEBI:30616"/>
        <dbReference type="ChEBI" id="CHEBI:33019"/>
        <dbReference type="ChEBI" id="CHEBI:57287"/>
        <dbReference type="ChEBI" id="CHEBI:90718"/>
        <dbReference type="ChEBI" id="CHEBI:136408"/>
        <dbReference type="ChEBI" id="CHEBI:456215"/>
    </reaction>
    <physiologicalReaction direction="left-to-right" evidence="9">
        <dbReference type="Rhea" id="RHEA:52113"/>
    </physiologicalReaction>
</comment>
<feature type="transmembrane region" description="Helical" evidence="16">
    <location>
        <begin position="53"/>
        <end position="70"/>
    </location>
</feature>
<dbReference type="PROSITE" id="PS00455">
    <property type="entry name" value="AMP_BINDING"/>
    <property type="match status" value="1"/>
</dbReference>
<dbReference type="InterPro" id="IPR000873">
    <property type="entry name" value="AMP-dep_synth/lig_dom"/>
</dbReference>
<gene>
    <name evidence="18" type="ORF">WMY93_013114</name>
</gene>
<feature type="domain" description="AMP-dependent synthetase/ligase" evidence="17">
    <location>
        <begin position="140"/>
        <end position="359"/>
    </location>
</feature>
<evidence type="ECO:0000256" key="10">
    <source>
        <dbReference type="ARBA" id="ARBA00024532"/>
    </source>
</evidence>
<evidence type="ECO:0000256" key="6">
    <source>
        <dbReference type="ARBA" id="ARBA00023098"/>
    </source>
</evidence>
<evidence type="ECO:0000313" key="19">
    <source>
        <dbReference type="Proteomes" id="UP001460270"/>
    </source>
</evidence>
<feature type="compositionally biased region" description="Low complexity" evidence="15">
    <location>
        <begin position="1"/>
        <end position="23"/>
    </location>
</feature>
<evidence type="ECO:0000256" key="16">
    <source>
        <dbReference type="SAM" id="Phobius"/>
    </source>
</evidence>
<evidence type="ECO:0000256" key="13">
    <source>
        <dbReference type="ARBA" id="ARBA00049139"/>
    </source>
</evidence>
<evidence type="ECO:0000256" key="9">
    <source>
        <dbReference type="ARBA" id="ARBA00024495"/>
    </source>
</evidence>
<comment type="catalytic activity">
    <reaction evidence="12">
        <text>(E)-hexadec-2-enoate + ATP + CoA = (2E)-hexadecenoyl-CoA + AMP + diphosphate</text>
        <dbReference type="Rhea" id="RHEA:36139"/>
        <dbReference type="ChEBI" id="CHEBI:30616"/>
        <dbReference type="ChEBI" id="CHEBI:33019"/>
        <dbReference type="ChEBI" id="CHEBI:57287"/>
        <dbReference type="ChEBI" id="CHEBI:61526"/>
        <dbReference type="ChEBI" id="CHEBI:72745"/>
        <dbReference type="ChEBI" id="CHEBI:456215"/>
    </reaction>
    <physiologicalReaction direction="left-to-right" evidence="12">
        <dbReference type="Rhea" id="RHEA:36140"/>
    </physiologicalReaction>
</comment>
<comment type="function">
    <text evidence="14">Catalyzes the conversion of long-chain fatty acids to their active form acyl-CoAs for both synthesis of cellular lipids, and degradation via beta-oxidation.</text>
</comment>
<dbReference type="CDD" id="cd05927">
    <property type="entry name" value="LC-FACS_euk"/>
    <property type="match status" value="1"/>
</dbReference>
<keyword evidence="2 14" id="KW-0436">Ligase</keyword>
<evidence type="ECO:0000256" key="1">
    <source>
        <dbReference type="ARBA" id="ARBA00006432"/>
    </source>
</evidence>
<keyword evidence="16" id="KW-1133">Transmembrane helix</keyword>
<comment type="catalytic activity">
    <reaction evidence="7">
        <text>5-hydroxy-(6E,8Z,11Z,14Z)-eicosatetraenoate + ATP + CoA = 5-hydroxy-(6E,8Z,11Z,14Z)-eicosatetraenoyl-CoA + AMP + diphosphate</text>
        <dbReference type="Rhea" id="RHEA:52108"/>
        <dbReference type="ChEBI" id="CHEBI:30616"/>
        <dbReference type="ChEBI" id="CHEBI:33019"/>
        <dbReference type="ChEBI" id="CHEBI:57287"/>
        <dbReference type="ChEBI" id="CHEBI:65341"/>
        <dbReference type="ChEBI" id="CHEBI:136407"/>
        <dbReference type="ChEBI" id="CHEBI:456215"/>
    </reaction>
    <physiologicalReaction direction="left-to-right" evidence="7">
        <dbReference type="Rhea" id="RHEA:52109"/>
    </physiologicalReaction>
</comment>
<comment type="catalytic activity">
    <reaction evidence="10">
        <text>15-hydroxy-(5Z,8Z,11Z,13E)-eicosatetraenoate + ATP + CoA = 15-hydroxy-(5Z,8Z,11Z,13E)-eicosatetraenoyl-CoA + AMP + diphosphate</text>
        <dbReference type="Rhea" id="RHEA:52116"/>
        <dbReference type="ChEBI" id="CHEBI:30616"/>
        <dbReference type="ChEBI" id="CHEBI:33019"/>
        <dbReference type="ChEBI" id="CHEBI:57287"/>
        <dbReference type="ChEBI" id="CHEBI:78832"/>
        <dbReference type="ChEBI" id="CHEBI:136409"/>
        <dbReference type="ChEBI" id="CHEBI:456215"/>
    </reaction>
    <physiologicalReaction direction="left-to-right" evidence="10">
        <dbReference type="Rhea" id="RHEA:52117"/>
    </physiologicalReaction>
</comment>
<evidence type="ECO:0000256" key="5">
    <source>
        <dbReference type="ARBA" id="ARBA00022840"/>
    </source>
</evidence>
<dbReference type="PANTHER" id="PTHR43272:SF28">
    <property type="entry name" value="LONG-CHAIN-FATTY-ACID--COA LIGASE 1"/>
    <property type="match status" value="1"/>
</dbReference>
<dbReference type="InterPro" id="IPR020845">
    <property type="entry name" value="AMP-binding_CS"/>
</dbReference>
<comment type="similarity">
    <text evidence="1 14">Belongs to the ATP-dependent AMP-binding enzyme family.</text>
</comment>
<keyword evidence="3 14" id="KW-0547">Nucleotide-binding</keyword>
<reference evidence="19" key="1">
    <citation type="submission" date="2024-04" db="EMBL/GenBank/DDBJ databases">
        <title>Salinicola lusitanus LLJ914,a marine bacterium isolated from the Okinawa Trough.</title>
        <authorList>
            <person name="Li J."/>
        </authorList>
    </citation>
    <scope>NUCLEOTIDE SEQUENCE [LARGE SCALE GENOMIC DNA]</scope>
</reference>
<evidence type="ECO:0000256" key="3">
    <source>
        <dbReference type="ARBA" id="ARBA00022741"/>
    </source>
</evidence>
<dbReference type="Pfam" id="PF00501">
    <property type="entry name" value="AMP-binding"/>
    <property type="match status" value="2"/>
</dbReference>
<comment type="catalytic activity">
    <reaction evidence="8">
        <text>a long-chain fatty acid + ATP + CoA = a long-chain fatty acyl-CoA + AMP + diphosphate</text>
        <dbReference type="Rhea" id="RHEA:15421"/>
        <dbReference type="ChEBI" id="CHEBI:30616"/>
        <dbReference type="ChEBI" id="CHEBI:33019"/>
        <dbReference type="ChEBI" id="CHEBI:57287"/>
        <dbReference type="ChEBI" id="CHEBI:57560"/>
        <dbReference type="ChEBI" id="CHEBI:83139"/>
        <dbReference type="ChEBI" id="CHEBI:456215"/>
        <dbReference type="EC" id="6.2.1.3"/>
    </reaction>
    <physiologicalReaction direction="left-to-right" evidence="8">
        <dbReference type="Rhea" id="RHEA:15422"/>
    </physiologicalReaction>
</comment>
<keyword evidence="16" id="KW-0812">Transmembrane</keyword>
<evidence type="ECO:0000256" key="15">
    <source>
        <dbReference type="SAM" id="MobiDB-lite"/>
    </source>
</evidence>
<dbReference type="EC" id="6.2.1.3" evidence="14"/>
<evidence type="ECO:0000256" key="2">
    <source>
        <dbReference type="ARBA" id="ARBA00022598"/>
    </source>
</evidence>
<evidence type="ECO:0000313" key="18">
    <source>
        <dbReference type="EMBL" id="KAK7912903.1"/>
    </source>
</evidence>
<comment type="caution">
    <text evidence="18">The sequence shown here is derived from an EMBL/GenBank/DDBJ whole genome shotgun (WGS) entry which is preliminary data.</text>
</comment>
<evidence type="ECO:0000256" key="12">
    <source>
        <dbReference type="ARBA" id="ARBA00024565"/>
    </source>
</evidence>
<accession>A0AAW0NZE1</accession>
<keyword evidence="5 14" id="KW-0067">ATP-binding</keyword>
<dbReference type="Gene3D" id="3.40.50.12780">
    <property type="entry name" value="N-terminal domain of ligase-like"/>
    <property type="match status" value="2"/>
</dbReference>
<feature type="region of interest" description="Disordered" evidence="15">
    <location>
        <begin position="1"/>
        <end position="24"/>
    </location>
</feature>
<protein>
    <recommendedName>
        <fullName evidence="14">Long-chain-fatty-acid--CoA ligase</fullName>
        <ecNumber evidence="14">6.2.1.3</ecNumber>
    </recommendedName>
</protein>
<dbReference type="GO" id="GO:0047676">
    <property type="term" value="F:arachidonate-CoA ligase activity"/>
    <property type="evidence" value="ECO:0007669"/>
    <property type="project" value="UniProtKB-EC"/>
</dbReference>
<evidence type="ECO:0000256" key="14">
    <source>
        <dbReference type="RuleBase" id="RU369030"/>
    </source>
</evidence>
<keyword evidence="16" id="KW-0472">Membrane</keyword>
<dbReference type="InterPro" id="IPR042099">
    <property type="entry name" value="ANL_N_sf"/>
</dbReference>
<keyword evidence="4 14" id="KW-0276">Fatty acid metabolism</keyword>
<keyword evidence="6 14" id="KW-0443">Lipid metabolism</keyword>
<dbReference type="PANTHER" id="PTHR43272">
    <property type="entry name" value="LONG-CHAIN-FATTY-ACID--COA LIGASE"/>
    <property type="match status" value="1"/>
</dbReference>
<dbReference type="InterPro" id="IPR045311">
    <property type="entry name" value="LC-FACS_euk"/>
</dbReference>
<evidence type="ECO:0000256" key="8">
    <source>
        <dbReference type="ARBA" id="ARBA00024484"/>
    </source>
</evidence>
<dbReference type="SUPFAM" id="SSF56801">
    <property type="entry name" value="Acetyl-CoA synthetase-like"/>
    <property type="match status" value="2"/>
</dbReference>
<organism evidence="18 19">
    <name type="scientific">Mugilogobius chulae</name>
    <name type="common">yellowstripe goby</name>
    <dbReference type="NCBI Taxonomy" id="88201"/>
    <lineage>
        <taxon>Eukaryota</taxon>
        <taxon>Metazoa</taxon>
        <taxon>Chordata</taxon>
        <taxon>Craniata</taxon>
        <taxon>Vertebrata</taxon>
        <taxon>Euteleostomi</taxon>
        <taxon>Actinopterygii</taxon>
        <taxon>Neopterygii</taxon>
        <taxon>Teleostei</taxon>
        <taxon>Neoteleostei</taxon>
        <taxon>Acanthomorphata</taxon>
        <taxon>Gobiaria</taxon>
        <taxon>Gobiiformes</taxon>
        <taxon>Gobioidei</taxon>
        <taxon>Gobiidae</taxon>
        <taxon>Gobionellinae</taxon>
        <taxon>Mugilogobius</taxon>
    </lineage>
</organism>
<feature type="domain" description="AMP-dependent synthetase/ligase" evidence="17">
    <location>
        <begin position="376"/>
        <end position="588"/>
    </location>
</feature>
<name>A0AAW0NZE1_9GOBI</name>
<evidence type="ECO:0000256" key="11">
    <source>
        <dbReference type="ARBA" id="ARBA00024548"/>
    </source>
</evidence>
<sequence length="697" mass="77108">MRPGTRASAASGPASPAASGTRGNMQAQEVLRQLRIPEFDDVRQYMRALPSNALMGVGAFAAITTFWFATRPRALMPPCDLSLQSVELPGEERARRSTLCPENEYLTHYYSDALTMYEVFQRGLRVSNDGPCLGSRKPNQPYEWQSYSEVSKKAECIGSALLHKGHSQTGDKFIGIFSQNRPEWSIAELACYTYSLVGVPLYDTLGKDAIGYILQQAAISTVICDVADKVRLILDHGSARGGTVKTVVLIEAFDDDLIKLASEVGIDIMSFKDFEVLGNDNHQTPKPPKPEDLALICFTSGTTGNPKGAMLTHENVISNTAAFLKMTQATLKADNTEVLISYLPLAHMFERVVEVKCVCACAFFLHVFCVFLQVHCKLSVSDVHVSYLPLAHMFERVVQSVVLIHGGRIGYFQGDIRLLMDDLKTLQPTVFPVVPRLLNRMFDKIFSQANTPMKRWLLDFAFRRKKAELLNGVVRQNSLWDKLIFKKVQASLGGRLRMMITGAAPVSPVILTFLRAALGCQFYEGYGQTECTAGCSMSMPGDWNAGHVGPPLPCNIIKLVDVAEMNYLSANGEGEVCVKGPNVFKGYLKDPEKTAEAIDQDGWLHTGDIGKWLPNGTLKIIDRKKHIFKLAQGEYIAPERIETVYNRSDPVAQIFVHGDSLQACLVGIVVPDPDYLPYGLRKKALRGLILNCVATRK</sequence>
<dbReference type="Proteomes" id="UP001460270">
    <property type="component" value="Unassembled WGS sequence"/>
</dbReference>
<dbReference type="GO" id="GO:0005524">
    <property type="term" value="F:ATP binding"/>
    <property type="evidence" value="ECO:0007669"/>
    <property type="project" value="UniProtKB-KW"/>
</dbReference>
<keyword evidence="19" id="KW-1185">Reference proteome</keyword>
<dbReference type="AlphaFoldDB" id="A0AAW0NZE1"/>
<evidence type="ECO:0000259" key="17">
    <source>
        <dbReference type="Pfam" id="PF00501"/>
    </source>
</evidence>
<dbReference type="EMBL" id="JBBPFD010000009">
    <property type="protein sequence ID" value="KAK7912903.1"/>
    <property type="molecule type" value="Genomic_DNA"/>
</dbReference>
<proteinExistence type="inferred from homology"/>
<evidence type="ECO:0000256" key="7">
    <source>
        <dbReference type="ARBA" id="ARBA00024469"/>
    </source>
</evidence>
<dbReference type="GO" id="GO:0016020">
    <property type="term" value="C:membrane"/>
    <property type="evidence" value="ECO:0007669"/>
    <property type="project" value="TreeGrafter"/>
</dbReference>